<keyword evidence="3" id="KW-0808">Transferase</keyword>
<dbReference type="InterPro" id="IPR001182">
    <property type="entry name" value="FtsW/RodA"/>
</dbReference>
<keyword evidence="7" id="KW-1133">Transmembrane helix</keyword>
<evidence type="ECO:0000256" key="1">
    <source>
        <dbReference type="ARBA" id="ARBA00004141"/>
    </source>
</evidence>
<comment type="function">
    <text evidence="16">Peptidoglycan polymerase that is essential for cell division.</text>
</comment>
<dbReference type="GO" id="GO:0005886">
    <property type="term" value="C:plasma membrane"/>
    <property type="evidence" value="ECO:0007669"/>
    <property type="project" value="TreeGrafter"/>
</dbReference>
<evidence type="ECO:0000256" key="8">
    <source>
        <dbReference type="ARBA" id="ARBA00023136"/>
    </source>
</evidence>
<evidence type="ECO:0000256" key="2">
    <source>
        <dbReference type="ARBA" id="ARBA00022676"/>
    </source>
</evidence>
<evidence type="ECO:0000256" key="15">
    <source>
        <dbReference type="ARBA" id="ARBA00049902"/>
    </source>
</evidence>
<evidence type="ECO:0000256" key="10">
    <source>
        <dbReference type="ARBA" id="ARBA00033270"/>
    </source>
</evidence>
<dbReference type="OMA" id="MEPDFGA"/>
<reference evidence="17" key="1">
    <citation type="submission" date="2019-04" db="EMBL/GenBank/DDBJ databases">
        <title>A pseudo-fructophilic Leuconostoc citreum strain F192-5 isolated from peel of satsuma mandarin: the first report for isolation and characterization of strain-dependent fructophilic-like characteristics.</title>
        <authorList>
            <person name="Maeno S."/>
            <person name="Tanizawa Y."/>
            <person name="Kajikawa A."/>
            <person name="Kanesaki Y."/>
            <person name="Kubota E."/>
            <person name="Arita M."/>
            <person name="Leon D."/>
            <person name="Endo A."/>
        </authorList>
    </citation>
    <scope>NUCLEOTIDE SEQUENCE [LARGE SCALE GENOMIC DNA]</scope>
    <source>
        <strain evidence="17">F192-5</strain>
    </source>
</reference>
<evidence type="ECO:0000256" key="12">
    <source>
        <dbReference type="ARBA" id="ARBA00041185"/>
    </source>
</evidence>
<evidence type="ECO:0000256" key="3">
    <source>
        <dbReference type="ARBA" id="ARBA00022679"/>
    </source>
</evidence>
<keyword evidence="4" id="KW-0812">Transmembrane</keyword>
<evidence type="ECO:0000256" key="5">
    <source>
        <dbReference type="ARBA" id="ARBA00022960"/>
    </source>
</evidence>
<evidence type="ECO:0000313" key="17">
    <source>
        <dbReference type="EMBL" id="GDZ83969.1"/>
    </source>
</evidence>
<dbReference type="RefSeq" id="WP_004903093.1">
    <property type="nucleotide sequence ID" value="NZ_BJJW01000006.1"/>
</dbReference>
<sequence length="394" mass="43285">MFKKLRKLDYWIAVPYAILSMLGIVMVFSATQGTSTALSNFIKQAIFVVLGLTGAFFLYHFNLKALRQKKLLRMTMLIIIGALLVAKFIMPAVNGANGWISLGPITLQPAEFLKLAIILYFADFFDKVPWQTHLRIRNQPLFQFHVLGLPGIALVLVFIMPDNGNGLITFVIWFVLFMSSGVRRWFIAAVAALGGLGFGFLQTILRIVNQVFGLNGSQHYTFARLTSFVDPWQPGAADASRQLLYGYYAIAHGGFLGVGLGNSLIKPYLPESNTDFIMAVMTEELGAVTTTIVLLLLLILIGRMVILGIRQRSQYYRLLLFGIAALLFIQALVNLGGVVGVLPITGVVFPFISGGGSSYIVFSAAIGLTLNIAATQKKLPDIHPADTLARKDYQ</sequence>
<evidence type="ECO:0000256" key="4">
    <source>
        <dbReference type="ARBA" id="ARBA00022692"/>
    </source>
</evidence>
<evidence type="ECO:0000256" key="14">
    <source>
        <dbReference type="ARBA" id="ARBA00044770"/>
    </source>
</evidence>
<organism evidence="17">
    <name type="scientific">Leuconostoc citreum</name>
    <dbReference type="NCBI Taxonomy" id="33964"/>
    <lineage>
        <taxon>Bacteria</taxon>
        <taxon>Bacillati</taxon>
        <taxon>Bacillota</taxon>
        <taxon>Bacilli</taxon>
        <taxon>Lactobacillales</taxon>
        <taxon>Lactobacillaceae</taxon>
        <taxon>Leuconostoc</taxon>
    </lineage>
</organism>
<comment type="catalytic activity">
    <reaction evidence="15">
        <text>[GlcNAc-(1-&gt;4)-Mur2Ac(oyl-L-Ala-gamma-D-Glu-L-Lys-D-Ala-D-Ala)](n)-di-trans,octa-cis-undecaprenyl diphosphate + beta-D-GlcNAc-(1-&gt;4)-Mur2Ac(oyl-L-Ala-gamma-D-Glu-L-Lys-D-Ala-D-Ala)-di-trans,octa-cis-undecaprenyl diphosphate = [GlcNAc-(1-&gt;4)-Mur2Ac(oyl-L-Ala-gamma-D-Glu-L-Lys-D-Ala-D-Ala)](n+1)-di-trans,octa-cis-undecaprenyl diphosphate + di-trans,octa-cis-undecaprenyl diphosphate + H(+)</text>
        <dbReference type="Rhea" id="RHEA:23708"/>
        <dbReference type="Rhea" id="RHEA-COMP:9602"/>
        <dbReference type="Rhea" id="RHEA-COMP:9603"/>
        <dbReference type="ChEBI" id="CHEBI:15378"/>
        <dbReference type="ChEBI" id="CHEBI:58405"/>
        <dbReference type="ChEBI" id="CHEBI:60033"/>
        <dbReference type="ChEBI" id="CHEBI:78435"/>
        <dbReference type="EC" id="2.4.99.28"/>
    </reaction>
</comment>
<protein>
    <recommendedName>
        <fullName evidence="12">Probable peptidoglycan glycosyltransferase FtsW</fullName>
        <ecNumber evidence="14">2.4.99.28</ecNumber>
    </recommendedName>
    <alternativeName>
        <fullName evidence="13">Cell division protein FtsW</fullName>
    </alternativeName>
    <alternativeName>
        <fullName evidence="10">Cell wall polymerase</fullName>
    </alternativeName>
    <alternativeName>
        <fullName evidence="9">Peptidoglycan polymerase</fullName>
    </alternativeName>
</protein>
<proteinExistence type="inferred from homology"/>
<evidence type="ECO:0000256" key="16">
    <source>
        <dbReference type="ARBA" id="ARBA00049966"/>
    </source>
</evidence>
<comment type="caution">
    <text evidence="17">The sequence shown here is derived from an EMBL/GenBank/DDBJ whole genome shotgun (WGS) entry which is preliminary data.</text>
</comment>
<keyword evidence="6" id="KW-0573">Peptidoglycan synthesis</keyword>
<name>A0A5A5U0Q7_LEUCI</name>
<evidence type="ECO:0000256" key="13">
    <source>
        <dbReference type="ARBA" id="ARBA00041418"/>
    </source>
</evidence>
<dbReference type="EMBL" id="BJJW01000006">
    <property type="protein sequence ID" value="GDZ83969.1"/>
    <property type="molecule type" value="Genomic_DNA"/>
</dbReference>
<dbReference type="Proteomes" id="UP000323274">
    <property type="component" value="Unassembled WGS sequence"/>
</dbReference>
<dbReference type="GO" id="GO:0009252">
    <property type="term" value="P:peptidoglycan biosynthetic process"/>
    <property type="evidence" value="ECO:0007669"/>
    <property type="project" value="UniProtKB-KW"/>
</dbReference>
<gene>
    <name evidence="17" type="primary">ftsW</name>
    <name evidence="17" type="ORF">LCIT_12110</name>
</gene>
<evidence type="ECO:0000256" key="9">
    <source>
        <dbReference type="ARBA" id="ARBA00032370"/>
    </source>
</evidence>
<dbReference type="GO" id="GO:0015648">
    <property type="term" value="F:lipid-linked peptidoglycan transporter activity"/>
    <property type="evidence" value="ECO:0007669"/>
    <property type="project" value="TreeGrafter"/>
</dbReference>
<keyword evidence="17" id="KW-0132">Cell division</keyword>
<keyword evidence="8" id="KW-0472">Membrane</keyword>
<evidence type="ECO:0000256" key="7">
    <source>
        <dbReference type="ARBA" id="ARBA00022989"/>
    </source>
</evidence>
<dbReference type="PANTHER" id="PTHR30474:SF2">
    <property type="entry name" value="PEPTIDOGLYCAN GLYCOSYLTRANSFERASE FTSW-RELATED"/>
    <property type="match status" value="1"/>
</dbReference>
<accession>A0A5A5U0Q7</accession>
<evidence type="ECO:0000256" key="6">
    <source>
        <dbReference type="ARBA" id="ARBA00022984"/>
    </source>
</evidence>
<keyword evidence="17" id="KW-0131">Cell cycle</keyword>
<dbReference type="GO" id="GO:0032153">
    <property type="term" value="C:cell division site"/>
    <property type="evidence" value="ECO:0007669"/>
    <property type="project" value="TreeGrafter"/>
</dbReference>
<dbReference type="EC" id="2.4.99.28" evidence="14"/>
<keyword evidence="5" id="KW-0133">Cell shape</keyword>
<comment type="similarity">
    <text evidence="11">Belongs to the SEDS family. FtsW subfamily.</text>
</comment>
<evidence type="ECO:0000256" key="11">
    <source>
        <dbReference type="ARBA" id="ARBA00038053"/>
    </source>
</evidence>
<dbReference type="PANTHER" id="PTHR30474">
    <property type="entry name" value="CELL CYCLE PROTEIN"/>
    <property type="match status" value="1"/>
</dbReference>
<dbReference type="Pfam" id="PF01098">
    <property type="entry name" value="FTSW_RODA_SPOVE"/>
    <property type="match status" value="1"/>
</dbReference>
<comment type="subcellular location">
    <subcellularLocation>
        <location evidence="1">Membrane</location>
        <topology evidence="1">Multi-pass membrane protein</topology>
    </subcellularLocation>
</comment>
<dbReference type="GO" id="GO:0051301">
    <property type="term" value="P:cell division"/>
    <property type="evidence" value="ECO:0007669"/>
    <property type="project" value="UniProtKB-KW"/>
</dbReference>
<dbReference type="GO" id="GO:0008955">
    <property type="term" value="F:peptidoglycan glycosyltransferase activity"/>
    <property type="evidence" value="ECO:0007669"/>
    <property type="project" value="UniProtKB-EC"/>
</dbReference>
<dbReference type="AlphaFoldDB" id="A0A5A5U0Q7"/>
<dbReference type="SMR" id="A0A5A5U0Q7"/>
<keyword evidence="2" id="KW-0328">Glycosyltransferase</keyword>
<dbReference type="GO" id="GO:0008360">
    <property type="term" value="P:regulation of cell shape"/>
    <property type="evidence" value="ECO:0007669"/>
    <property type="project" value="UniProtKB-KW"/>
</dbReference>